<dbReference type="EMBL" id="JQDR03012761">
    <property type="protein sequence ID" value="KAA0190788.1"/>
    <property type="molecule type" value="Genomic_DNA"/>
</dbReference>
<evidence type="ECO:0000313" key="2">
    <source>
        <dbReference type="EMBL" id="KAA0190788.1"/>
    </source>
</evidence>
<dbReference type="Gene3D" id="3.30.565.10">
    <property type="entry name" value="Histidine kinase-like ATPase, C-terminal domain"/>
    <property type="match status" value="2"/>
</dbReference>
<dbReference type="Proteomes" id="UP000711488">
    <property type="component" value="Unassembled WGS sequence"/>
</dbReference>
<dbReference type="InterPro" id="IPR014762">
    <property type="entry name" value="DNA_mismatch_repair_CS"/>
</dbReference>
<organism evidence="2">
    <name type="scientific">Hyalella azteca</name>
    <name type="common">Amphipod</name>
    <dbReference type="NCBI Taxonomy" id="294128"/>
    <lineage>
        <taxon>Eukaryota</taxon>
        <taxon>Metazoa</taxon>
        <taxon>Ecdysozoa</taxon>
        <taxon>Arthropoda</taxon>
        <taxon>Crustacea</taxon>
        <taxon>Multicrustacea</taxon>
        <taxon>Malacostraca</taxon>
        <taxon>Eumalacostraca</taxon>
        <taxon>Peracarida</taxon>
        <taxon>Amphipoda</taxon>
        <taxon>Senticaudata</taxon>
        <taxon>Talitrida</taxon>
        <taxon>Talitroidea</taxon>
        <taxon>Hyalellidae</taxon>
        <taxon>Hyalella</taxon>
    </lineage>
</organism>
<dbReference type="SUPFAM" id="SSF55874">
    <property type="entry name" value="ATPase domain of HSP90 chaperone/DNA topoisomerase II/histidine kinase"/>
    <property type="match status" value="1"/>
</dbReference>
<dbReference type="InterPro" id="IPR038973">
    <property type="entry name" value="MutL/Mlh/Pms-like"/>
</dbReference>
<evidence type="ECO:0000256" key="1">
    <source>
        <dbReference type="ARBA" id="ARBA00006082"/>
    </source>
</evidence>
<comment type="caution">
    <text evidence="2">The sequence shown here is derived from an EMBL/GenBank/DDBJ whole genome shotgun (WGS) entry which is preliminary data.</text>
</comment>
<reference evidence="2" key="3">
    <citation type="submission" date="2019-06" db="EMBL/GenBank/DDBJ databases">
        <authorList>
            <person name="Poynton C."/>
            <person name="Hasenbein S."/>
            <person name="Benoit J.B."/>
            <person name="Sepulveda M.S."/>
            <person name="Poelchau M.F."/>
            <person name="Murali S.C."/>
            <person name="Chen S."/>
            <person name="Glastad K.M."/>
            <person name="Werren J.H."/>
            <person name="Vineis J.H."/>
            <person name="Bowen J.L."/>
            <person name="Friedrich M."/>
            <person name="Jones J."/>
            <person name="Robertson H.M."/>
            <person name="Feyereisen R."/>
            <person name="Mechler-Hickson A."/>
            <person name="Mathers N."/>
            <person name="Lee C.E."/>
            <person name="Colbourne J.K."/>
            <person name="Biales A."/>
            <person name="Johnston J.S."/>
            <person name="Wellborn G.A."/>
            <person name="Rosendale A.J."/>
            <person name="Cridge A.G."/>
            <person name="Munoz-Torres M.C."/>
            <person name="Bain P.A."/>
            <person name="Manny A.R."/>
            <person name="Major K.M."/>
            <person name="Lambert F.N."/>
            <person name="Vulpe C.D."/>
            <person name="Tuck P."/>
            <person name="Blalock B.J."/>
            <person name="Lin Y.-Y."/>
            <person name="Smith M.E."/>
            <person name="Ochoa-Acuna H."/>
            <person name="Chen M.-J.M."/>
            <person name="Childers C.P."/>
            <person name="Qu J."/>
            <person name="Dugan S."/>
            <person name="Lee S.L."/>
            <person name="Chao H."/>
            <person name="Dinh H."/>
            <person name="Han Y."/>
            <person name="Doddapaneni H."/>
            <person name="Worley K.C."/>
            <person name="Muzny D.M."/>
            <person name="Gibbs R.A."/>
            <person name="Richards S."/>
        </authorList>
    </citation>
    <scope>NUCLEOTIDE SEQUENCE</scope>
    <source>
        <strain evidence="2">HAZT.00-mixed</strain>
        <tissue evidence="2">Whole organism</tissue>
    </source>
</reference>
<sequence length="162" mass="17785">MGVIQLSQDTIFRIKSSQVITSATAALKELVENALDSKATILSIRLILIKFSEDLSSYGFRGEALSSLCQLASVSITTRQQQASVGQCCTFSSHGKIITKKIAACNVGTTVLVTKLFHDLPVRLKYHCDVRRKKEQLKKIEGLLMAYAIAHPALHLSATHEK</sequence>
<dbReference type="PANTHER" id="PTHR10073:SF54">
    <property type="entry name" value="PMS1 PROTEIN HOMOLOG 1"/>
    <property type="match status" value="1"/>
</dbReference>
<dbReference type="GO" id="GO:0140664">
    <property type="term" value="F:ATP-dependent DNA damage sensor activity"/>
    <property type="evidence" value="ECO:0007669"/>
    <property type="project" value="InterPro"/>
</dbReference>
<reference evidence="2" key="1">
    <citation type="submission" date="2014-08" db="EMBL/GenBank/DDBJ databases">
        <authorList>
            <person name="Murali S."/>
            <person name="Richards S."/>
            <person name="Bandaranaike D."/>
            <person name="Bellair M."/>
            <person name="Blankenburg K."/>
            <person name="Chao H."/>
            <person name="Dinh H."/>
            <person name="Doddapaneni H."/>
            <person name="Dugan-Rocha S."/>
            <person name="Elkadiri S."/>
            <person name="Gnanaolivu R."/>
            <person name="Hughes D."/>
            <person name="Lee S."/>
            <person name="Li M."/>
            <person name="Ming W."/>
            <person name="Munidasa M."/>
            <person name="Muniz J."/>
            <person name="Nguyen L."/>
            <person name="Osuji N."/>
            <person name="Pu L.-L."/>
            <person name="Puazo M."/>
            <person name="Skinner E."/>
            <person name="Qu C."/>
            <person name="Quiroz J."/>
            <person name="Raj R."/>
            <person name="Weissenberger G."/>
            <person name="Xin Y."/>
            <person name="Zou X."/>
            <person name="Han Y."/>
            <person name="Worley K."/>
            <person name="Muzny D."/>
            <person name="Gibbs R."/>
        </authorList>
    </citation>
    <scope>NUCLEOTIDE SEQUENCE</scope>
    <source>
        <strain evidence="2">HAZT.00-mixed</strain>
        <tissue evidence="2">Whole organism</tissue>
    </source>
</reference>
<dbReference type="GO" id="GO:0016887">
    <property type="term" value="F:ATP hydrolysis activity"/>
    <property type="evidence" value="ECO:0007669"/>
    <property type="project" value="InterPro"/>
</dbReference>
<protein>
    <recommendedName>
        <fullName evidence="3">DNA mismatch repair protein S5 domain-containing protein</fullName>
    </recommendedName>
</protein>
<dbReference type="GO" id="GO:0006298">
    <property type="term" value="P:mismatch repair"/>
    <property type="evidence" value="ECO:0007669"/>
    <property type="project" value="InterPro"/>
</dbReference>
<dbReference type="PROSITE" id="PS00058">
    <property type="entry name" value="DNA_MISMATCH_REPAIR_1"/>
    <property type="match status" value="1"/>
</dbReference>
<comment type="similarity">
    <text evidence="1">Belongs to the DNA mismatch repair MutL/HexB family.</text>
</comment>
<dbReference type="GO" id="GO:0032389">
    <property type="term" value="C:MutLalpha complex"/>
    <property type="evidence" value="ECO:0007669"/>
    <property type="project" value="TreeGrafter"/>
</dbReference>
<name>A0A6A0GWM0_HYAAZ</name>
<dbReference type="InterPro" id="IPR036890">
    <property type="entry name" value="HATPase_C_sf"/>
</dbReference>
<dbReference type="OrthoDB" id="10254304at2759"/>
<accession>A0A6A0GWM0</accession>
<proteinExistence type="inferred from homology"/>
<gene>
    <name evidence="2" type="ORF">HAZT_HAZT000851</name>
</gene>
<dbReference type="AlphaFoldDB" id="A0A6A0GWM0"/>
<evidence type="ECO:0008006" key="3">
    <source>
        <dbReference type="Google" id="ProtNLM"/>
    </source>
</evidence>
<dbReference type="PANTHER" id="PTHR10073">
    <property type="entry name" value="DNA MISMATCH REPAIR PROTEIN MLH, PMS, MUTL"/>
    <property type="match status" value="1"/>
</dbReference>
<reference evidence="2" key="2">
    <citation type="journal article" date="2018" name="Environ. Sci. Technol.">
        <title>The Toxicogenome of Hyalella azteca: A Model for Sediment Ecotoxicology and Evolutionary Toxicology.</title>
        <authorList>
            <person name="Poynton H.C."/>
            <person name="Hasenbein S."/>
            <person name="Benoit J.B."/>
            <person name="Sepulveda M.S."/>
            <person name="Poelchau M.F."/>
            <person name="Hughes D.S.T."/>
            <person name="Murali S.C."/>
            <person name="Chen S."/>
            <person name="Glastad K.M."/>
            <person name="Goodisman M.A.D."/>
            <person name="Werren J.H."/>
            <person name="Vineis J.H."/>
            <person name="Bowen J.L."/>
            <person name="Friedrich M."/>
            <person name="Jones J."/>
            <person name="Robertson H.M."/>
            <person name="Feyereisen R."/>
            <person name="Mechler-Hickson A."/>
            <person name="Mathers N."/>
            <person name="Lee C.E."/>
            <person name="Colbourne J.K."/>
            <person name="Biales A."/>
            <person name="Johnston J.S."/>
            <person name="Wellborn G.A."/>
            <person name="Rosendale A.J."/>
            <person name="Cridge A.G."/>
            <person name="Munoz-Torres M.C."/>
            <person name="Bain P.A."/>
            <person name="Manny A.R."/>
            <person name="Major K.M."/>
            <person name="Lambert F.N."/>
            <person name="Vulpe C.D."/>
            <person name="Tuck P."/>
            <person name="Blalock B.J."/>
            <person name="Lin Y.Y."/>
            <person name="Smith M.E."/>
            <person name="Ochoa-Acuna H."/>
            <person name="Chen M.M."/>
            <person name="Childers C.P."/>
            <person name="Qu J."/>
            <person name="Dugan S."/>
            <person name="Lee S.L."/>
            <person name="Chao H."/>
            <person name="Dinh H."/>
            <person name="Han Y."/>
            <person name="Doddapaneni H."/>
            <person name="Worley K.C."/>
            <person name="Muzny D.M."/>
            <person name="Gibbs R.A."/>
            <person name="Richards S."/>
        </authorList>
    </citation>
    <scope>NUCLEOTIDE SEQUENCE</scope>
    <source>
        <strain evidence="2">HAZT.00-mixed</strain>
        <tissue evidence="2">Whole organism</tissue>
    </source>
</reference>